<keyword evidence="5" id="KW-1185">Reference proteome</keyword>
<dbReference type="PROSITE" id="PS50088">
    <property type="entry name" value="ANK_REPEAT"/>
    <property type="match status" value="3"/>
</dbReference>
<evidence type="ECO:0000313" key="5">
    <source>
        <dbReference type="Proteomes" id="UP001652642"/>
    </source>
</evidence>
<dbReference type="Gene3D" id="1.25.40.20">
    <property type="entry name" value="Ankyrin repeat-containing domain"/>
    <property type="match status" value="2"/>
</dbReference>
<sequence length="246" mass="26736">MSVDGKRRGKEWKSSFSRGVKKGAAVAQVARAVGDPPQPRQPTSSQGSGSQARIPKRRQMASSPGHHEDGSCCSHHSVAVPSVHQTLDEMDFERGIWCAALNGDLERVKSQILRHGKPSEPDAFGYTALHYASRNGHYHVCRLLLESGALCNAQTHGGATPLHRAAYCGHVDVAELLLEHGADPTIADDEGRTCLHKAAEKGHRELCSLLLAQDADLKHLRDQNLKRACDLVPDTDQDLREQLAGP</sequence>
<dbReference type="SMART" id="SM00248">
    <property type="entry name" value="ANK"/>
    <property type="match status" value="3"/>
</dbReference>
<dbReference type="CTD" id="51239"/>
<name>A0A6J0SLZ4_9SAUR</name>
<keyword evidence="2 3" id="KW-0040">ANK repeat</keyword>
<protein>
    <submittedName>
        <fullName evidence="6">Ankyrin repeat domain-containing protein 39</fullName>
    </submittedName>
</protein>
<dbReference type="PANTHER" id="PTHR24171:SF9">
    <property type="entry name" value="ANKYRIN REPEAT DOMAIN-CONTAINING PROTEIN 39"/>
    <property type="match status" value="1"/>
</dbReference>
<proteinExistence type="predicted"/>
<accession>A0A6J0SLZ4</accession>
<feature type="repeat" description="ANK" evidence="3">
    <location>
        <begin position="124"/>
        <end position="156"/>
    </location>
</feature>
<feature type="repeat" description="ANK" evidence="3">
    <location>
        <begin position="157"/>
        <end position="189"/>
    </location>
</feature>
<dbReference type="PANTHER" id="PTHR24171">
    <property type="entry name" value="ANKYRIN REPEAT DOMAIN-CONTAINING PROTEIN 39-RELATED"/>
    <property type="match status" value="1"/>
</dbReference>
<dbReference type="Pfam" id="PF00023">
    <property type="entry name" value="Ank"/>
    <property type="match status" value="1"/>
</dbReference>
<dbReference type="InterPro" id="IPR002110">
    <property type="entry name" value="Ankyrin_rpt"/>
</dbReference>
<dbReference type="Pfam" id="PF12796">
    <property type="entry name" value="Ank_2"/>
    <property type="match status" value="1"/>
</dbReference>
<dbReference type="GeneID" id="110072136"/>
<dbReference type="InterPro" id="IPR036770">
    <property type="entry name" value="Ankyrin_rpt-contain_sf"/>
</dbReference>
<dbReference type="PROSITE" id="PS50297">
    <property type="entry name" value="ANK_REP_REGION"/>
    <property type="match status" value="3"/>
</dbReference>
<dbReference type="AlphaFoldDB" id="A0A6J0SLZ4"/>
<dbReference type="OrthoDB" id="539213at2759"/>
<keyword evidence="1" id="KW-0677">Repeat</keyword>
<evidence type="ECO:0000256" key="2">
    <source>
        <dbReference type="ARBA" id="ARBA00023043"/>
    </source>
</evidence>
<evidence type="ECO:0000313" key="6">
    <source>
        <dbReference type="RefSeq" id="XP_020635873.2"/>
    </source>
</evidence>
<evidence type="ECO:0000256" key="3">
    <source>
        <dbReference type="PROSITE-ProRule" id="PRU00023"/>
    </source>
</evidence>
<dbReference type="Proteomes" id="UP001652642">
    <property type="component" value="Chromosome 8"/>
</dbReference>
<evidence type="ECO:0000256" key="1">
    <source>
        <dbReference type="ARBA" id="ARBA00022737"/>
    </source>
</evidence>
<organism evidence="5 6">
    <name type="scientific">Pogona vitticeps</name>
    <name type="common">central bearded dragon</name>
    <dbReference type="NCBI Taxonomy" id="103695"/>
    <lineage>
        <taxon>Eukaryota</taxon>
        <taxon>Metazoa</taxon>
        <taxon>Chordata</taxon>
        <taxon>Craniata</taxon>
        <taxon>Vertebrata</taxon>
        <taxon>Euteleostomi</taxon>
        <taxon>Lepidosauria</taxon>
        <taxon>Squamata</taxon>
        <taxon>Bifurcata</taxon>
        <taxon>Unidentata</taxon>
        <taxon>Episquamata</taxon>
        <taxon>Toxicofera</taxon>
        <taxon>Iguania</taxon>
        <taxon>Acrodonta</taxon>
        <taxon>Agamidae</taxon>
        <taxon>Amphibolurinae</taxon>
        <taxon>Pogona</taxon>
    </lineage>
</organism>
<feature type="compositionally biased region" description="Polar residues" evidence="4">
    <location>
        <begin position="41"/>
        <end position="51"/>
    </location>
</feature>
<gene>
    <name evidence="6" type="primary">ANKRD39</name>
</gene>
<dbReference type="PRINTS" id="PR01415">
    <property type="entry name" value="ANKYRIN"/>
</dbReference>
<feature type="region of interest" description="Disordered" evidence="4">
    <location>
        <begin position="1"/>
        <end position="74"/>
    </location>
</feature>
<evidence type="ECO:0000256" key="4">
    <source>
        <dbReference type="SAM" id="MobiDB-lite"/>
    </source>
</evidence>
<feature type="compositionally biased region" description="Low complexity" evidence="4">
    <location>
        <begin position="22"/>
        <end position="34"/>
    </location>
</feature>
<dbReference type="SUPFAM" id="SSF48403">
    <property type="entry name" value="Ankyrin repeat"/>
    <property type="match status" value="1"/>
</dbReference>
<dbReference type="RefSeq" id="XP_020635873.2">
    <property type="nucleotide sequence ID" value="XM_020780214.2"/>
</dbReference>
<feature type="repeat" description="ANK" evidence="3">
    <location>
        <begin position="190"/>
        <end position="222"/>
    </location>
</feature>
<dbReference type="KEGG" id="pvt:110072136"/>
<reference evidence="6" key="1">
    <citation type="submission" date="2025-08" db="UniProtKB">
        <authorList>
            <consortium name="RefSeq"/>
        </authorList>
    </citation>
    <scope>IDENTIFICATION</scope>
</reference>